<protein>
    <submittedName>
        <fullName evidence="1">Uncharacterized protein</fullName>
    </submittedName>
</protein>
<sequence>MDAVAGGQHREVAKRLNFRCLDVGEDMQMVMSDLSLTEFANESMISPTKAKNGRGLVCPWEDV</sequence>
<evidence type="ECO:0000313" key="1">
    <source>
        <dbReference type="EMBL" id="KTT96496.1"/>
    </source>
</evidence>
<dbReference type="PATRIC" id="fig|172044.3.peg.3237"/>
<proteinExistence type="predicted"/>
<dbReference type="Proteomes" id="UP000073923">
    <property type="component" value="Unassembled WGS sequence"/>
</dbReference>
<reference evidence="1 2" key="1">
    <citation type="journal article" date="2016" name="Front. Microbiol.">
        <title>Genomic Resource of Rice Seed Associated Bacteria.</title>
        <authorList>
            <person name="Midha S."/>
            <person name="Bansal K."/>
            <person name="Sharma S."/>
            <person name="Kumar N."/>
            <person name="Patil P.P."/>
            <person name="Chaudhry V."/>
            <person name="Patil P.B."/>
        </authorList>
    </citation>
    <scope>NUCLEOTIDE SEQUENCE [LARGE SCALE GENOMIC DNA]</scope>
    <source>
        <strain evidence="1 2">NS355</strain>
    </source>
</reference>
<dbReference type="AlphaFoldDB" id="A0A147IMK7"/>
<accession>A0A147IMK7</accession>
<evidence type="ECO:0000313" key="2">
    <source>
        <dbReference type="Proteomes" id="UP000073923"/>
    </source>
</evidence>
<organism evidence="1 2">
    <name type="scientific">Sphingomonas yabuuchiae</name>
    <dbReference type="NCBI Taxonomy" id="172044"/>
    <lineage>
        <taxon>Bacteria</taxon>
        <taxon>Pseudomonadati</taxon>
        <taxon>Pseudomonadota</taxon>
        <taxon>Alphaproteobacteria</taxon>
        <taxon>Sphingomonadales</taxon>
        <taxon>Sphingomonadaceae</taxon>
        <taxon>Sphingomonas</taxon>
    </lineage>
</organism>
<dbReference type="EMBL" id="LDTF01000086">
    <property type="protein sequence ID" value="KTT96496.1"/>
    <property type="molecule type" value="Genomic_DNA"/>
</dbReference>
<comment type="caution">
    <text evidence="1">The sequence shown here is derived from an EMBL/GenBank/DDBJ whole genome shotgun (WGS) entry which is preliminary data.</text>
</comment>
<gene>
    <name evidence="1" type="ORF">NS355_14265</name>
</gene>
<name>A0A147IMK7_9SPHN</name>